<protein>
    <submittedName>
        <fullName evidence="1">Uncharacterized protein</fullName>
    </submittedName>
</protein>
<organism evidence="1 2">
    <name type="scientific">Pluteus cervinus</name>
    <dbReference type="NCBI Taxonomy" id="181527"/>
    <lineage>
        <taxon>Eukaryota</taxon>
        <taxon>Fungi</taxon>
        <taxon>Dikarya</taxon>
        <taxon>Basidiomycota</taxon>
        <taxon>Agaricomycotina</taxon>
        <taxon>Agaricomycetes</taxon>
        <taxon>Agaricomycetidae</taxon>
        <taxon>Agaricales</taxon>
        <taxon>Pluteineae</taxon>
        <taxon>Pluteaceae</taxon>
        <taxon>Pluteus</taxon>
    </lineage>
</organism>
<sequence length="441" mass="46392">MLAKAFVTLFAVAELCLGATGALLDNRDASTTLSSQLSSAFTSSYWIWIPESNPLQAPPEDIALRKTFTSPSGKTATDATAVITADNVFVLFVNGQPIGSSVGVNLNWQTAYKYSIALNATTNTFAVRATNQQDVGPGGSGPAGLLAAFEVHYSDGSSDIFTTDSSWKAIELIPWNFQLAEYNDSAWGSASTIDKYGSGPWASEVIVQPTQPSNVSLSNAQWIWARNTDSKQVAFRRQASPPSGKVAIQANIIVSADSDFELFLNGQLIGSAPNSPGMWAYPQRFDAVALNTHLNVFAVSASHDSSRGTNTPGFIAAIQTMYNDQSSDILYTDSTWLAVGPPPAGFEAVGADDSNWVGASSAGLFNVAPWNGNVLVVDALQASLANTNATDPNSPYPSNLPAPSGSSPGVGPPGFGRPNHALSISPNLLACFVLFGFHILA</sequence>
<accession>A0ACD3AHW9</accession>
<evidence type="ECO:0000313" key="2">
    <source>
        <dbReference type="Proteomes" id="UP000308600"/>
    </source>
</evidence>
<dbReference type="Proteomes" id="UP000308600">
    <property type="component" value="Unassembled WGS sequence"/>
</dbReference>
<reference evidence="1 2" key="1">
    <citation type="journal article" date="2019" name="Nat. Ecol. Evol.">
        <title>Megaphylogeny resolves global patterns of mushroom evolution.</title>
        <authorList>
            <person name="Varga T."/>
            <person name="Krizsan K."/>
            <person name="Foldi C."/>
            <person name="Dima B."/>
            <person name="Sanchez-Garcia M."/>
            <person name="Sanchez-Ramirez S."/>
            <person name="Szollosi G.J."/>
            <person name="Szarkandi J.G."/>
            <person name="Papp V."/>
            <person name="Albert L."/>
            <person name="Andreopoulos W."/>
            <person name="Angelini C."/>
            <person name="Antonin V."/>
            <person name="Barry K.W."/>
            <person name="Bougher N.L."/>
            <person name="Buchanan P."/>
            <person name="Buyck B."/>
            <person name="Bense V."/>
            <person name="Catcheside P."/>
            <person name="Chovatia M."/>
            <person name="Cooper J."/>
            <person name="Damon W."/>
            <person name="Desjardin D."/>
            <person name="Finy P."/>
            <person name="Geml J."/>
            <person name="Haridas S."/>
            <person name="Hughes K."/>
            <person name="Justo A."/>
            <person name="Karasinski D."/>
            <person name="Kautmanova I."/>
            <person name="Kiss B."/>
            <person name="Kocsube S."/>
            <person name="Kotiranta H."/>
            <person name="LaButti K.M."/>
            <person name="Lechner B.E."/>
            <person name="Liimatainen K."/>
            <person name="Lipzen A."/>
            <person name="Lukacs Z."/>
            <person name="Mihaltcheva S."/>
            <person name="Morgado L.N."/>
            <person name="Niskanen T."/>
            <person name="Noordeloos M.E."/>
            <person name="Ohm R.A."/>
            <person name="Ortiz-Santana B."/>
            <person name="Ovrebo C."/>
            <person name="Racz N."/>
            <person name="Riley R."/>
            <person name="Savchenko A."/>
            <person name="Shiryaev A."/>
            <person name="Soop K."/>
            <person name="Spirin V."/>
            <person name="Szebenyi C."/>
            <person name="Tomsovsky M."/>
            <person name="Tulloss R.E."/>
            <person name="Uehling J."/>
            <person name="Grigoriev I.V."/>
            <person name="Vagvolgyi C."/>
            <person name="Papp T."/>
            <person name="Martin F.M."/>
            <person name="Miettinen O."/>
            <person name="Hibbett D.S."/>
            <person name="Nagy L.G."/>
        </authorList>
    </citation>
    <scope>NUCLEOTIDE SEQUENCE [LARGE SCALE GENOMIC DNA]</scope>
    <source>
        <strain evidence="1 2">NL-1719</strain>
    </source>
</reference>
<keyword evidence="2" id="KW-1185">Reference proteome</keyword>
<dbReference type="EMBL" id="ML208442">
    <property type="protein sequence ID" value="TFK65265.1"/>
    <property type="molecule type" value="Genomic_DNA"/>
</dbReference>
<evidence type="ECO:0000313" key="1">
    <source>
        <dbReference type="EMBL" id="TFK65265.1"/>
    </source>
</evidence>
<name>A0ACD3AHW9_9AGAR</name>
<gene>
    <name evidence="1" type="ORF">BDN72DRAFT_845722</name>
</gene>
<proteinExistence type="predicted"/>